<dbReference type="Gene3D" id="1.10.10.10">
    <property type="entry name" value="Winged helix-like DNA-binding domain superfamily/Winged helix DNA-binding domain"/>
    <property type="match status" value="1"/>
</dbReference>
<evidence type="ECO:0000256" key="4">
    <source>
        <dbReference type="ARBA" id="ARBA00023163"/>
    </source>
</evidence>
<evidence type="ECO:0000256" key="3">
    <source>
        <dbReference type="ARBA" id="ARBA00023082"/>
    </source>
</evidence>
<evidence type="ECO:0000256" key="1">
    <source>
        <dbReference type="ARBA" id="ARBA00010641"/>
    </source>
</evidence>
<dbReference type="InterPro" id="IPR013324">
    <property type="entry name" value="RNA_pol_sigma_r3/r4-like"/>
</dbReference>
<keyword evidence="8" id="KW-1185">Reference proteome</keyword>
<dbReference type="STRING" id="34027.SAMN05421829_10445"/>
<feature type="domain" description="RNA polymerase sigma factor 70 region 4 type 2" evidence="5">
    <location>
        <begin position="97"/>
        <end position="149"/>
    </location>
</feature>
<gene>
    <name evidence="7" type="ORF">SAMN05421829_10445</name>
</gene>
<dbReference type="Pfam" id="PF08281">
    <property type="entry name" value="Sigma70_r4_2"/>
    <property type="match status" value="1"/>
</dbReference>
<dbReference type="PANTHER" id="PTHR43133:SF25">
    <property type="entry name" value="RNA POLYMERASE SIGMA FACTOR RFAY-RELATED"/>
    <property type="match status" value="1"/>
</dbReference>
<sequence length="167" mass="19037">MFSDDALLAEIPRLRRYARGLTGDAARADDLVQDTLERALQKGRLWRPGNLRAWLLTMMHNVFVNQYRAAGAMDFRPPEDLPEIAVRPQQQDGIELRELERALQQLSPEQREVLLLVALEDMSYEDTARILGTPIGTVMSRLSRARERLRQVLAGQSAVPDYLKVVK</sequence>
<reference evidence="8" key="1">
    <citation type="submission" date="2017-01" db="EMBL/GenBank/DDBJ databases">
        <authorList>
            <person name="Varghese N."/>
            <person name="Submissions S."/>
        </authorList>
    </citation>
    <scope>NUCLEOTIDE SEQUENCE [LARGE SCALE GENOMIC DNA]</scope>
    <source>
        <strain evidence="8">ATCC 51758</strain>
    </source>
</reference>
<evidence type="ECO:0000256" key="2">
    <source>
        <dbReference type="ARBA" id="ARBA00023015"/>
    </source>
</evidence>
<dbReference type="CDD" id="cd06171">
    <property type="entry name" value="Sigma70_r4"/>
    <property type="match status" value="1"/>
</dbReference>
<dbReference type="InterPro" id="IPR036388">
    <property type="entry name" value="WH-like_DNA-bd_sf"/>
</dbReference>
<dbReference type="GO" id="GO:0006352">
    <property type="term" value="P:DNA-templated transcription initiation"/>
    <property type="evidence" value="ECO:0007669"/>
    <property type="project" value="InterPro"/>
</dbReference>
<evidence type="ECO:0000313" key="7">
    <source>
        <dbReference type="EMBL" id="SIQ39071.1"/>
    </source>
</evidence>
<dbReference type="InterPro" id="IPR053866">
    <property type="entry name" value="PhyR_sigma2"/>
</dbReference>
<accession>A0A1N6SDC2</accession>
<dbReference type="OrthoDB" id="9797134at2"/>
<dbReference type="Gene3D" id="1.10.1740.10">
    <property type="match status" value="1"/>
</dbReference>
<dbReference type="InterPro" id="IPR014284">
    <property type="entry name" value="RNA_pol_sigma-70_dom"/>
</dbReference>
<keyword evidence="2" id="KW-0805">Transcription regulation</keyword>
<dbReference type="Pfam" id="PF22029">
    <property type="entry name" value="PhyR_sigma2"/>
    <property type="match status" value="1"/>
</dbReference>
<dbReference type="InterPro" id="IPR013249">
    <property type="entry name" value="RNA_pol_sigma70_r4_t2"/>
</dbReference>
<dbReference type="EMBL" id="FTMD01000004">
    <property type="protein sequence ID" value="SIQ39071.1"/>
    <property type="molecule type" value="Genomic_DNA"/>
</dbReference>
<dbReference type="PANTHER" id="PTHR43133">
    <property type="entry name" value="RNA POLYMERASE ECF-TYPE SIGMA FACTO"/>
    <property type="match status" value="1"/>
</dbReference>
<dbReference type="InterPro" id="IPR039425">
    <property type="entry name" value="RNA_pol_sigma-70-like"/>
</dbReference>
<dbReference type="GO" id="GO:0003677">
    <property type="term" value="F:DNA binding"/>
    <property type="evidence" value="ECO:0007669"/>
    <property type="project" value="InterPro"/>
</dbReference>
<dbReference type="SUPFAM" id="SSF88946">
    <property type="entry name" value="Sigma2 domain of RNA polymerase sigma factors"/>
    <property type="match status" value="1"/>
</dbReference>
<dbReference type="NCBIfam" id="TIGR02937">
    <property type="entry name" value="sigma70-ECF"/>
    <property type="match status" value="1"/>
</dbReference>
<protein>
    <submittedName>
        <fullName evidence="7">RNA polymerase sigma-70 factor, ECF subfamily</fullName>
    </submittedName>
</protein>
<dbReference type="Proteomes" id="UP000186819">
    <property type="component" value="Unassembled WGS sequence"/>
</dbReference>
<evidence type="ECO:0000259" key="6">
    <source>
        <dbReference type="Pfam" id="PF22029"/>
    </source>
</evidence>
<name>A0A1N6SDC2_9RHOO</name>
<proteinExistence type="inferred from homology"/>
<comment type="similarity">
    <text evidence="1">Belongs to the sigma-70 factor family. ECF subfamily.</text>
</comment>
<organism evidence="7 8">
    <name type="scientific">Aromatoleum tolulyticum</name>
    <dbReference type="NCBI Taxonomy" id="34027"/>
    <lineage>
        <taxon>Bacteria</taxon>
        <taxon>Pseudomonadati</taxon>
        <taxon>Pseudomonadota</taxon>
        <taxon>Betaproteobacteria</taxon>
        <taxon>Rhodocyclales</taxon>
        <taxon>Rhodocyclaceae</taxon>
        <taxon>Aromatoleum</taxon>
    </lineage>
</organism>
<evidence type="ECO:0000313" key="8">
    <source>
        <dbReference type="Proteomes" id="UP000186819"/>
    </source>
</evidence>
<dbReference type="GO" id="GO:0016987">
    <property type="term" value="F:sigma factor activity"/>
    <property type="evidence" value="ECO:0007669"/>
    <property type="project" value="UniProtKB-KW"/>
</dbReference>
<keyword evidence="4" id="KW-0804">Transcription</keyword>
<dbReference type="RefSeq" id="WP_076601418.1">
    <property type="nucleotide sequence ID" value="NZ_FTMD01000004.1"/>
</dbReference>
<dbReference type="SUPFAM" id="SSF88659">
    <property type="entry name" value="Sigma3 and sigma4 domains of RNA polymerase sigma factors"/>
    <property type="match status" value="1"/>
</dbReference>
<evidence type="ECO:0000259" key="5">
    <source>
        <dbReference type="Pfam" id="PF08281"/>
    </source>
</evidence>
<dbReference type="InterPro" id="IPR013325">
    <property type="entry name" value="RNA_pol_sigma_r2"/>
</dbReference>
<feature type="domain" description="PhyR sigma2" evidence="6">
    <location>
        <begin position="8"/>
        <end position="60"/>
    </location>
</feature>
<keyword evidence="3" id="KW-0731">Sigma factor</keyword>
<dbReference type="AlphaFoldDB" id="A0A1N6SDC2"/>